<sequence length="107" mass="12739">MEQCSADLHLSLLLFKIPLCNDLPHYILFFRKLCNALQLKWWYLSSQFCLRFLFAHHIFLFFFSESSRLIFSAALELLSLDELAFLSIPHNKVVDQCQNNYYENRGE</sequence>
<accession>A0A0V1B8F0</accession>
<evidence type="ECO:0000313" key="2">
    <source>
        <dbReference type="Proteomes" id="UP000054776"/>
    </source>
</evidence>
<gene>
    <name evidence="1" type="ORF">T01_11065</name>
</gene>
<evidence type="ECO:0000313" key="1">
    <source>
        <dbReference type="EMBL" id="KRY33213.1"/>
    </source>
</evidence>
<proteinExistence type="predicted"/>
<protein>
    <submittedName>
        <fullName evidence="1">Uncharacterized protein</fullName>
    </submittedName>
</protein>
<keyword evidence="2" id="KW-1185">Reference proteome</keyword>
<dbReference type="EMBL" id="JYDH01000085">
    <property type="protein sequence ID" value="KRY33213.1"/>
    <property type="molecule type" value="Genomic_DNA"/>
</dbReference>
<reference evidence="1 2" key="1">
    <citation type="submission" date="2015-01" db="EMBL/GenBank/DDBJ databases">
        <title>Evolution of Trichinella species and genotypes.</title>
        <authorList>
            <person name="Korhonen P.K."/>
            <person name="Edoardo P."/>
            <person name="Giuseppe L.R."/>
            <person name="Gasser R.B."/>
        </authorList>
    </citation>
    <scope>NUCLEOTIDE SEQUENCE [LARGE SCALE GENOMIC DNA]</scope>
    <source>
        <strain evidence="1">ISS3</strain>
    </source>
</reference>
<dbReference type="InParanoid" id="A0A0V1B8F0"/>
<dbReference type="Proteomes" id="UP000054776">
    <property type="component" value="Unassembled WGS sequence"/>
</dbReference>
<comment type="caution">
    <text evidence="1">The sequence shown here is derived from an EMBL/GenBank/DDBJ whole genome shotgun (WGS) entry which is preliminary data.</text>
</comment>
<name>A0A0V1B8F0_TRISP</name>
<organism evidence="1 2">
    <name type="scientific">Trichinella spiralis</name>
    <name type="common">Trichina worm</name>
    <dbReference type="NCBI Taxonomy" id="6334"/>
    <lineage>
        <taxon>Eukaryota</taxon>
        <taxon>Metazoa</taxon>
        <taxon>Ecdysozoa</taxon>
        <taxon>Nematoda</taxon>
        <taxon>Enoplea</taxon>
        <taxon>Dorylaimia</taxon>
        <taxon>Trichinellida</taxon>
        <taxon>Trichinellidae</taxon>
        <taxon>Trichinella</taxon>
    </lineage>
</organism>
<dbReference type="AlphaFoldDB" id="A0A0V1B8F0"/>